<dbReference type="GO" id="GO:0008860">
    <property type="term" value="F:ferredoxin-NAD+ reductase activity"/>
    <property type="evidence" value="ECO:0007669"/>
    <property type="project" value="UniProtKB-EC"/>
</dbReference>
<dbReference type="GO" id="GO:0051213">
    <property type="term" value="F:dioxygenase activity"/>
    <property type="evidence" value="ECO:0007669"/>
    <property type="project" value="UniProtKB-KW"/>
</dbReference>
<keyword evidence="8" id="KW-1185">Reference proteome</keyword>
<dbReference type="RefSeq" id="WP_237345656.1">
    <property type="nucleotide sequence ID" value="NZ_JABWGX010000011.1"/>
</dbReference>
<dbReference type="EC" id="1.18.1.3" evidence="7"/>
<reference evidence="7 8" key="1">
    <citation type="submission" date="2023-07" db="EMBL/GenBank/DDBJ databases">
        <title>Genomic Encyclopedia of Type Strains, Phase IV (KMG-IV): sequencing the most valuable type-strain genomes for metagenomic binning, comparative biology and taxonomic classification.</title>
        <authorList>
            <person name="Goeker M."/>
        </authorList>
    </citation>
    <scope>NUCLEOTIDE SEQUENCE [LARGE SCALE GENOMIC DNA]</scope>
    <source>
        <strain evidence="7 8">DSM 3770</strain>
    </source>
</reference>
<keyword evidence="7" id="KW-0223">Dioxygenase</keyword>
<evidence type="ECO:0000256" key="1">
    <source>
        <dbReference type="ARBA" id="ARBA00001974"/>
    </source>
</evidence>
<accession>A0ABU0LDI1</accession>
<dbReference type="Pfam" id="PF14759">
    <property type="entry name" value="Reductase_C"/>
    <property type="match status" value="1"/>
</dbReference>
<dbReference type="PANTHER" id="PTHR43557:SF2">
    <property type="entry name" value="RIESKE DOMAIN-CONTAINING PROTEIN-RELATED"/>
    <property type="match status" value="1"/>
</dbReference>
<dbReference type="InterPro" id="IPR053382">
    <property type="entry name" value="Ring-hydroxylating_dioxygenase"/>
</dbReference>
<comment type="caution">
    <text evidence="7">The sequence shown here is derived from an EMBL/GenBank/DDBJ whole genome shotgun (WGS) entry which is preliminary data.</text>
</comment>
<evidence type="ECO:0000313" key="8">
    <source>
        <dbReference type="Proteomes" id="UP001241747"/>
    </source>
</evidence>
<dbReference type="PRINTS" id="PR00368">
    <property type="entry name" value="FADPNR"/>
</dbReference>
<keyword evidence="2" id="KW-0285">Flavoprotein</keyword>
<dbReference type="NCBIfam" id="NF042949">
    <property type="entry name" value="3PPDioc_HcaD"/>
    <property type="match status" value="1"/>
</dbReference>
<evidence type="ECO:0000256" key="2">
    <source>
        <dbReference type="ARBA" id="ARBA00022630"/>
    </source>
</evidence>
<dbReference type="Proteomes" id="UP001241747">
    <property type="component" value="Unassembled WGS sequence"/>
</dbReference>
<sequence>MNALPHPSGHAPVHVVVGGGQAAAAAVTAMREAGFSGRIVLVGAEAHLPYERPPLSKEVLVTPQAAQVSIHPEGFYAEKGIECRFGDAAVHFDADERRLELASGETLAFDKLLLATGARARAYPLLDQLGSGVFTLRTLDDAEALRGHIWPGRRVLVVGGGVIGLEVAASAVIMGADVTVIERGARLMARGAPAPMVETLIALHRDKGVTFALGADLVEATRANTREITLSAADGRQFVGDLVVYGIGVELNVDLAISAGLRVEDGIVVDEYGRTSHPDIYAAGDVARQWTPARGTHLRFETWANAQNQGTGVGRAMVTGEPCAFEVPWYWTDQYGHNFQVAGAQEADEWLHRGEPGALKATVFGLKDDVVVGAFTVDNGREMRPARAMIATGHRITDRTLIANPKTDLRKVADGRL</sequence>
<dbReference type="PANTHER" id="PTHR43557">
    <property type="entry name" value="APOPTOSIS-INDUCING FACTOR 1"/>
    <property type="match status" value="1"/>
</dbReference>
<comment type="cofactor">
    <cofactor evidence="1">
        <name>FAD</name>
        <dbReference type="ChEBI" id="CHEBI:57692"/>
    </cofactor>
</comment>
<dbReference type="EMBL" id="JAUSVY010000003">
    <property type="protein sequence ID" value="MDQ0505157.1"/>
    <property type="molecule type" value="Genomic_DNA"/>
</dbReference>
<dbReference type="InterPro" id="IPR036188">
    <property type="entry name" value="FAD/NAD-bd_sf"/>
</dbReference>
<dbReference type="InterPro" id="IPR016156">
    <property type="entry name" value="FAD/NAD-linked_Rdtase_dimer_sf"/>
</dbReference>
<organism evidence="7 8">
    <name type="scientific">Xanthobacter agilis</name>
    <dbReference type="NCBI Taxonomy" id="47492"/>
    <lineage>
        <taxon>Bacteria</taxon>
        <taxon>Pseudomonadati</taxon>
        <taxon>Pseudomonadota</taxon>
        <taxon>Alphaproteobacteria</taxon>
        <taxon>Hyphomicrobiales</taxon>
        <taxon>Xanthobacteraceae</taxon>
        <taxon>Xanthobacter</taxon>
    </lineage>
</organism>
<evidence type="ECO:0000259" key="5">
    <source>
        <dbReference type="Pfam" id="PF07992"/>
    </source>
</evidence>
<protein>
    <submittedName>
        <fullName evidence="7">3-phenylpropionate/trans-cinnamate dioxygenase ferredoxin reductase subunit</fullName>
        <ecNumber evidence="7">1.18.1.3</ecNumber>
    </submittedName>
</protein>
<evidence type="ECO:0000313" key="7">
    <source>
        <dbReference type="EMBL" id="MDQ0505157.1"/>
    </source>
</evidence>
<keyword evidence="4 7" id="KW-0560">Oxidoreductase</keyword>
<evidence type="ECO:0000256" key="4">
    <source>
        <dbReference type="ARBA" id="ARBA00023002"/>
    </source>
</evidence>
<dbReference type="Gene3D" id="3.50.50.60">
    <property type="entry name" value="FAD/NAD(P)-binding domain"/>
    <property type="match status" value="2"/>
</dbReference>
<gene>
    <name evidence="7" type="ORF">QOZ94_001939</name>
</gene>
<dbReference type="InterPro" id="IPR023753">
    <property type="entry name" value="FAD/NAD-binding_dom"/>
</dbReference>
<dbReference type="InterPro" id="IPR028202">
    <property type="entry name" value="Reductase_C"/>
</dbReference>
<evidence type="ECO:0000256" key="3">
    <source>
        <dbReference type="ARBA" id="ARBA00022827"/>
    </source>
</evidence>
<proteinExistence type="predicted"/>
<name>A0ABU0LDI1_XANAG</name>
<dbReference type="InterPro" id="IPR050446">
    <property type="entry name" value="FAD-oxidoreductase/Apoptosis"/>
</dbReference>
<dbReference type="Pfam" id="PF07992">
    <property type="entry name" value="Pyr_redox_2"/>
    <property type="match status" value="1"/>
</dbReference>
<dbReference type="SUPFAM" id="SSF51905">
    <property type="entry name" value="FAD/NAD(P)-binding domain"/>
    <property type="match status" value="2"/>
</dbReference>
<feature type="domain" description="FAD/NAD(P)-binding" evidence="5">
    <location>
        <begin position="14"/>
        <end position="310"/>
    </location>
</feature>
<dbReference type="SUPFAM" id="SSF55424">
    <property type="entry name" value="FAD/NAD-linked reductases, dimerisation (C-terminal) domain"/>
    <property type="match status" value="1"/>
</dbReference>
<evidence type="ECO:0000259" key="6">
    <source>
        <dbReference type="Pfam" id="PF14759"/>
    </source>
</evidence>
<dbReference type="Gene3D" id="3.30.390.30">
    <property type="match status" value="1"/>
</dbReference>
<dbReference type="PRINTS" id="PR00411">
    <property type="entry name" value="PNDRDTASEI"/>
</dbReference>
<feature type="domain" description="Reductase C-terminal" evidence="6">
    <location>
        <begin position="329"/>
        <end position="412"/>
    </location>
</feature>
<keyword evidence="3" id="KW-0274">FAD</keyword>